<reference evidence="3 4" key="1">
    <citation type="submission" date="2017-04" db="EMBL/GenBank/DDBJ databases">
        <authorList>
            <person name="Afonso C.L."/>
            <person name="Miller P.J."/>
            <person name="Scott M.A."/>
            <person name="Spackman E."/>
            <person name="Goraichik I."/>
            <person name="Dimitrov K.M."/>
            <person name="Suarez D.L."/>
            <person name="Swayne D.E."/>
        </authorList>
    </citation>
    <scope>NUCLEOTIDE SEQUENCE [LARGE SCALE GENOMIC DNA]</scope>
    <source>
        <strain evidence="3 4">DSM 3385</strain>
    </source>
</reference>
<proteinExistence type="predicted"/>
<keyword evidence="1" id="KW-0732">Signal</keyword>
<keyword evidence="4" id="KW-1185">Reference proteome</keyword>
<dbReference type="OrthoDB" id="5415289at2"/>
<dbReference type="STRING" id="1121400.SAMN02746065_11254"/>
<evidence type="ECO:0000256" key="1">
    <source>
        <dbReference type="SAM" id="SignalP"/>
    </source>
</evidence>
<dbReference type="Pfam" id="PF04773">
    <property type="entry name" value="FecR"/>
    <property type="match status" value="1"/>
</dbReference>
<dbReference type="PANTHER" id="PTHR38731:SF3">
    <property type="entry name" value="BLL6125 PROTEIN"/>
    <property type="match status" value="1"/>
</dbReference>
<sequence length="147" mass="16108">MKPITAICVILLFMWATPCLATTLQPCGSFKTVSGKVLIQRQQNTITAATGERLYPRDQIQSGKDGSASIVLQDNTIICVGPDSTMNMEKFIFNPSMYEYSLATRMIKGTFLFLSGIIAKIAPDNVKIQTPDGTIAVRGTRFLVEVL</sequence>
<gene>
    <name evidence="3" type="ORF">SAMN02746065_11254</name>
</gene>
<evidence type="ECO:0000313" key="4">
    <source>
        <dbReference type="Proteomes" id="UP000192418"/>
    </source>
</evidence>
<protein>
    <submittedName>
        <fullName evidence="3">FecR family protein</fullName>
    </submittedName>
</protein>
<dbReference type="Proteomes" id="UP000192418">
    <property type="component" value="Unassembled WGS sequence"/>
</dbReference>
<dbReference type="Gene3D" id="2.60.120.1440">
    <property type="match status" value="1"/>
</dbReference>
<organism evidence="3 4">
    <name type="scientific">Desulfocicer vacuolatum DSM 3385</name>
    <dbReference type="NCBI Taxonomy" id="1121400"/>
    <lineage>
        <taxon>Bacteria</taxon>
        <taxon>Pseudomonadati</taxon>
        <taxon>Thermodesulfobacteriota</taxon>
        <taxon>Desulfobacteria</taxon>
        <taxon>Desulfobacterales</taxon>
        <taxon>Desulfobacteraceae</taxon>
        <taxon>Desulfocicer</taxon>
    </lineage>
</organism>
<feature type="signal peptide" evidence="1">
    <location>
        <begin position="1"/>
        <end position="21"/>
    </location>
</feature>
<feature type="domain" description="FecR protein" evidence="2">
    <location>
        <begin position="58"/>
        <end position="144"/>
    </location>
</feature>
<dbReference type="RefSeq" id="WP_084069667.1">
    <property type="nucleotide sequence ID" value="NZ_FWXY01000012.1"/>
</dbReference>
<dbReference type="PANTHER" id="PTHR38731">
    <property type="entry name" value="LIPL45-RELATED LIPOPROTEIN-RELATED"/>
    <property type="match status" value="1"/>
</dbReference>
<accession>A0A1W2CH91</accession>
<evidence type="ECO:0000313" key="3">
    <source>
        <dbReference type="EMBL" id="SMC84569.1"/>
    </source>
</evidence>
<feature type="chain" id="PRO_5012213087" evidence="1">
    <location>
        <begin position="22"/>
        <end position="147"/>
    </location>
</feature>
<dbReference type="AlphaFoldDB" id="A0A1W2CH91"/>
<dbReference type="InterPro" id="IPR006860">
    <property type="entry name" value="FecR"/>
</dbReference>
<evidence type="ECO:0000259" key="2">
    <source>
        <dbReference type="Pfam" id="PF04773"/>
    </source>
</evidence>
<dbReference type="EMBL" id="FWXY01000012">
    <property type="protein sequence ID" value="SMC84569.1"/>
    <property type="molecule type" value="Genomic_DNA"/>
</dbReference>
<name>A0A1W2CH91_9BACT</name>